<protein>
    <submittedName>
        <fullName evidence="3">Glycosyltransferase family 2 protein</fullName>
    </submittedName>
</protein>
<evidence type="ECO:0000259" key="2">
    <source>
        <dbReference type="Pfam" id="PF00535"/>
    </source>
</evidence>
<feature type="transmembrane region" description="Helical" evidence="1">
    <location>
        <begin position="231"/>
        <end position="254"/>
    </location>
</feature>
<dbReference type="SUPFAM" id="SSF53448">
    <property type="entry name" value="Nucleotide-diphospho-sugar transferases"/>
    <property type="match status" value="1"/>
</dbReference>
<dbReference type="InterPro" id="IPR029044">
    <property type="entry name" value="Nucleotide-diphossugar_trans"/>
</dbReference>
<dbReference type="Gene3D" id="3.90.550.10">
    <property type="entry name" value="Spore Coat Polysaccharide Biosynthesis Protein SpsA, Chain A"/>
    <property type="match status" value="1"/>
</dbReference>
<keyword evidence="1" id="KW-0812">Transmembrane</keyword>
<keyword evidence="4" id="KW-1185">Reference proteome</keyword>
<proteinExistence type="predicted"/>
<evidence type="ECO:0000256" key="1">
    <source>
        <dbReference type="SAM" id="Phobius"/>
    </source>
</evidence>
<dbReference type="Pfam" id="PF00535">
    <property type="entry name" value="Glycos_transf_2"/>
    <property type="match status" value="1"/>
</dbReference>
<feature type="domain" description="Glycosyltransferase 2-like" evidence="2">
    <location>
        <begin position="11"/>
        <end position="163"/>
    </location>
</feature>
<feature type="transmembrane region" description="Helical" evidence="1">
    <location>
        <begin position="266"/>
        <end position="291"/>
    </location>
</feature>
<dbReference type="Proteomes" id="UP001176960">
    <property type="component" value="Unassembled WGS sequence"/>
</dbReference>
<organism evidence="3 4">
    <name type="scientific">Brytella acorum</name>
    <dbReference type="NCBI Taxonomy" id="2959299"/>
    <lineage>
        <taxon>Bacteria</taxon>
        <taxon>Pseudomonadati</taxon>
        <taxon>Pseudomonadota</taxon>
        <taxon>Alphaproteobacteria</taxon>
        <taxon>Acetobacterales</taxon>
        <taxon>Acetobacteraceae</taxon>
        <taxon>Brytella</taxon>
    </lineage>
</organism>
<name>A0AA35Y446_9PROT</name>
<dbReference type="AlphaFoldDB" id="A0AA35Y446"/>
<evidence type="ECO:0000313" key="3">
    <source>
        <dbReference type="EMBL" id="CAI9121466.1"/>
    </source>
</evidence>
<dbReference type="InterPro" id="IPR050256">
    <property type="entry name" value="Glycosyltransferase_2"/>
</dbReference>
<keyword evidence="1" id="KW-0472">Membrane</keyword>
<comment type="caution">
    <text evidence="3">The sequence shown here is derived from an EMBL/GenBank/DDBJ whole genome shotgun (WGS) entry which is preliminary data.</text>
</comment>
<dbReference type="PANTHER" id="PTHR48090">
    <property type="entry name" value="UNDECAPRENYL-PHOSPHATE 4-DEOXY-4-FORMAMIDO-L-ARABINOSE TRANSFERASE-RELATED"/>
    <property type="match status" value="1"/>
</dbReference>
<dbReference type="InterPro" id="IPR001173">
    <property type="entry name" value="Glyco_trans_2-like"/>
</dbReference>
<keyword evidence="1" id="KW-1133">Transmembrane helix</keyword>
<dbReference type="CDD" id="cd04179">
    <property type="entry name" value="DPM_DPG-synthase_like"/>
    <property type="match status" value="1"/>
</dbReference>
<evidence type="ECO:0000313" key="4">
    <source>
        <dbReference type="Proteomes" id="UP001176960"/>
    </source>
</evidence>
<dbReference type="EMBL" id="CATKSH010000015">
    <property type="protein sequence ID" value="CAI9121466.1"/>
    <property type="molecule type" value="Genomic_DNA"/>
</dbReference>
<accession>A0AA35Y446</accession>
<gene>
    <name evidence="3" type="ORF">LMG32879_002313</name>
</gene>
<dbReference type="PANTHER" id="PTHR48090:SF7">
    <property type="entry name" value="RFBJ PROTEIN"/>
    <property type="match status" value="1"/>
</dbReference>
<dbReference type="RefSeq" id="WP_289842076.1">
    <property type="nucleotide sequence ID" value="NZ_CATKSH010000015.1"/>
</dbReference>
<reference evidence="3" key="1">
    <citation type="submission" date="2023-03" db="EMBL/GenBank/DDBJ databases">
        <authorList>
            <person name="Cleenwerck I."/>
        </authorList>
    </citation>
    <scope>NUCLEOTIDE SEQUENCE</scope>
    <source>
        <strain evidence="3">LMG 32879</strain>
    </source>
</reference>
<sequence>MTRLPSLRVAVLIPCYNEEVTIGTVVRDFRAALPDARIYVYDNNSSDRTVDIARAAGAIVRIERMQGKGHVVRRMFADVDADYYLLTDGDATYEAAAAPRLIARAAAEGLDLVNGARVTDRAAAYRRGHVLGNRVLTGIVVAIFGRRLSDMLSGYRVFSRRFVKSFPVTSAGFEIETELTVHALELNLPMAEEKTAYRERPEGSASKLRTYQDGFRILGTILKLIQRERPLGFYAVIALAFCVAGLVSGTQVILDFIRTGLVPRLPSAVLATGLEMIAALSLVCGVILHSVAHARQEAKRLAYLMYPVTIRDEETPLA</sequence>